<comment type="cofactor">
    <cofactor evidence="12">
        <name>Mg(2+)</name>
        <dbReference type="ChEBI" id="CHEBI:18420"/>
    </cofactor>
    <text evidence="12">Binds 1 Mg(2+) ion per subunit.</text>
</comment>
<dbReference type="InterPro" id="IPR029099">
    <property type="entry name" value="Pribosyltran_N"/>
</dbReference>
<feature type="domain" description="Ribose-phosphate pyrophosphokinase N-terminal" evidence="13">
    <location>
        <begin position="10"/>
        <end position="126"/>
    </location>
</feature>
<name>A0A9Q4B0T3_SALAG</name>
<evidence type="ECO:0000256" key="7">
    <source>
        <dbReference type="ARBA" id="ARBA00022840"/>
    </source>
</evidence>
<dbReference type="GO" id="GO:0002189">
    <property type="term" value="C:ribose phosphate diphosphokinase complex"/>
    <property type="evidence" value="ECO:0007669"/>
    <property type="project" value="TreeGrafter"/>
</dbReference>
<dbReference type="Pfam" id="PF14572">
    <property type="entry name" value="Pribosyl_synth"/>
    <property type="match status" value="1"/>
</dbReference>
<dbReference type="GO" id="GO:0009156">
    <property type="term" value="P:ribonucleoside monophosphate biosynthetic process"/>
    <property type="evidence" value="ECO:0007669"/>
    <property type="project" value="InterPro"/>
</dbReference>
<dbReference type="CDD" id="cd06223">
    <property type="entry name" value="PRTases_typeI"/>
    <property type="match status" value="1"/>
</dbReference>
<dbReference type="AlphaFoldDB" id="A0A9Q4B0T3"/>
<keyword evidence="2 12" id="KW-0808">Transferase</keyword>
<keyword evidence="6 12" id="KW-0418">Kinase</keyword>
<evidence type="ECO:0000256" key="3">
    <source>
        <dbReference type="ARBA" id="ARBA00022723"/>
    </source>
</evidence>
<protein>
    <recommendedName>
        <fullName evidence="12">Ribose-phosphate pyrophosphokinase</fullName>
        <shortName evidence="12">RPPK</shortName>
        <ecNumber evidence="12">2.7.6.1</ecNumber>
    </recommendedName>
    <alternativeName>
        <fullName evidence="12">5-phospho-D-ribosyl alpha-1-diphosphate synthase</fullName>
    </alternativeName>
    <alternativeName>
        <fullName evidence="12">Phosphoribosyl diphosphate synthase</fullName>
    </alternativeName>
    <alternativeName>
        <fullName evidence="12">Phosphoribosyl pyrophosphate synthase</fullName>
        <shortName evidence="12">P-Rib-PP synthase</shortName>
        <shortName evidence="12">PRPP synthase</shortName>
        <shortName evidence="12">PRPPase</shortName>
    </alternativeName>
</protein>
<dbReference type="RefSeq" id="WP_257820902.1">
    <property type="nucleotide sequence ID" value="NZ_JABXYM010000001.1"/>
</dbReference>
<comment type="function">
    <text evidence="10 12">Involved in the biosynthesis of the central metabolite phospho-alpha-D-ribosyl-1-pyrophosphate (PRPP) via the transfer of pyrophosphoryl group from ATP to 1-hydroxyl of ribose-5-phosphate (Rib-5-P).</text>
</comment>
<dbReference type="EMBL" id="JABXYM010000001">
    <property type="protein sequence ID" value="MCR6096262.1"/>
    <property type="molecule type" value="Genomic_DNA"/>
</dbReference>
<evidence type="ECO:0000256" key="9">
    <source>
        <dbReference type="ARBA" id="ARBA00049535"/>
    </source>
</evidence>
<dbReference type="Proteomes" id="UP001057753">
    <property type="component" value="Unassembled WGS sequence"/>
</dbReference>
<feature type="binding site" evidence="12">
    <location>
        <begin position="43"/>
        <end position="45"/>
    </location>
    <ligand>
        <name>ATP</name>
        <dbReference type="ChEBI" id="CHEBI:30616"/>
    </ligand>
</feature>
<feature type="binding site" evidence="12">
    <location>
        <begin position="102"/>
        <end position="103"/>
    </location>
    <ligand>
        <name>ATP</name>
        <dbReference type="ChEBI" id="CHEBI:30616"/>
    </ligand>
</feature>
<dbReference type="GO" id="GO:0004749">
    <property type="term" value="F:ribose phosphate diphosphokinase activity"/>
    <property type="evidence" value="ECO:0007669"/>
    <property type="project" value="UniProtKB-UniRule"/>
</dbReference>
<dbReference type="InterPro" id="IPR000836">
    <property type="entry name" value="PRTase_dom"/>
</dbReference>
<dbReference type="PANTHER" id="PTHR10210">
    <property type="entry name" value="RIBOSE-PHOSPHATE DIPHOSPHOKINASE FAMILY MEMBER"/>
    <property type="match status" value="1"/>
</dbReference>
<comment type="caution">
    <text evidence="14">The sequence shown here is derived from an EMBL/GenBank/DDBJ whole genome shotgun (WGS) entry which is preliminary data.</text>
</comment>
<evidence type="ECO:0000256" key="2">
    <source>
        <dbReference type="ARBA" id="ARBA00022679"/>
    </source>
</evidence>
<feature type="binding site" evidence="12">
    <location>
        <position position="136"/>
    </location>
    <ligand>
        <name>Mg(2+)</name>
        <dbReference type="ChEBI" id="CHEBI:18420"/>
    </ligand>
</feature>
<feature type="binding site" evidence="12">
    <location>
        <position position="200"/>
    </location>
    <ligand>
        <name>D-ribose 5-phosphate</name>
        <dbReference type="ChEBI" id="CHEBI:78346"/>
    </ligand>
</feature>
<evidence type="ECO:0000256" key="11">
    <source>
        <dbReference type="ARBA" id="ARBA00061444"/>
    </source>
</evidence>
<accession>A0A9Q4B0T3</accession>
<dbReference type="InterPro" id="IPR000842">
    <property type="entry name" value="PRib_PP_synth_CS"/>
</dbReference>
<comment type="subunit">
    <text evidence="12">Homohexamer.</text>
</comment>
<dbReference type="PROSITE" id="PS00114">
    <property type="entry name" value="PRPP_SYNTHASE"/>
    <property type="match status" value="1"/>
</dbReference>
<dbReference type="NCBIfam" id="NF002320">
    <property type="entry name" value="PRK01259.1"/>
    <property type="match status" value="1"/>
</dbReference>
<feature type="binding site" evidence="12">
    <location>
        <position position="225"/>
    </location>
    <ligand>
        <name>D-ribose 5-phosphate</name>
        <dbReference type="ChEBI" id="CHEBI:78346"/>
    </ligand>
</feature>
<evidence type="ECO:0000256" key="10">
    <source>
        <dbReference type="ARBA" id="ARBA00054914"/>
    </source>
</evidence>
<dbReference type="GO" id="GO:0005524">
    <property type="term" value="F:ATP binding"/>
    <property type="evidence" value="ECO:0007669"/>
    <property type="project" value="UniProtKB-KW"/>
</dbReference>
<reference evidence="14" key="1">
    <citation type="submission" date="2020-06" db="EMBL/GenBank/DDBJ databases">
        <title>Insight into the genomes of haloalkaliphilic bacilli from Kenyan soda lakes.</title>
        <authorList>
            <person name="Mwirichia R."/>
            <person name="Villamizar G.C."/>
            <person name="Poehlein A."/>
            <person name="Mugweru J."/>
            <person name="Kipnyargis A."/>
            <person name="Kiplimo D."/>
            <person name="Orwa P."/>
            <person name="Daniel R."/>
        </authorList>
    </citation>
    <scope>NUCLEOTIDE SEQUENCE</scope>
    <source>
        <strain evidence="14">B1096_S55</strain>
    </source>
</reference>
<dbReference type="InterPro" id="IPR029057">
    <property type="entry name" value="PRTase-like"/>
</dbReference>
<keyword evidence="7 12" id="KW-0067">ATP-binding</keyword>
<evidence type="ECO:0000313" key="14">
    <source>
        <dbReference type="EMBL" id="MCR6096262.1"/>
    </source>
</evidence>
<evidence type="ECO:0000256" key="6">
    <source>
        <dbReference type="ARBA" id="ARBA00022777"/>
    </source>
</evidence>
<feature type="binding site" evidence="12">
    <location>
        <begin position="229"/>
        <end position="233"/>
    </location>
    <ligand>
        <name>D-ribose 5-phosphate</name>
        <dbReference type="ChEBI" id="CHEBI:78346"/>
    </ligand>
</feature>
<evidence type="ECO:0000313" key="15">
    <source>
        <dbReference type="Proteomes" id="UP001057753"/>
    </source>
</evidence>
<dbReference type="GO" id="GO:0016301">
    <property type="term" value="F:kinase activity"/>
    <property type="evidence" value="ECO:0007669"/>
    <property type="project" value="UniProtKB-KW"/>
</dbReference>
<comment type="similarity">
    <text evidence="11 12">Belongs to the ribose-phosphate pyrophosphokinase family. Class I subfamily.</text>
</comment>
<evidence type="ECO:0000256" key="1">
    <source>
        <dbReference type="ARBA" id="ARBA00004996"/>
    </source>
</evidence>
<dbReference type="EC" id="2.7.6.1" evidence="12"/>
<organism evidence="14 15">
    <name type="scientific">Salipaludibacillus agaradhaerens</name>
    <name type="common">Bacillus agaradhaerens</name>
    <dbReference type="NCBI Taxonomy" id="76935"/>
    <lineage>
        <taxon>Bacteria</taxon>
        <taxon>Bacillati</taxon>
        <taxon>Bacillota</taxon>
        <taxon>Bacilli</taxon>
        <taxon>Bacillales</taxon>
        <taxon>Bacillaceae</taxon>
    </lineage>
</organism>
<keyword evidence="15" id="KW-1185">Reference proteome</keyword>
<dbReference type="PANTHER" id="PTHR10210:SF41">
    <property type="entry name" value="RIBOSE-PHOSPHATE PYROPHOSPHOKINASE 1, CHLOROPLASTIC"/>
    <property type="match status" value="1"/>
</dbReference>
<dbReference type="NCBIfam" id="TIGR01251">
    <property type="entry name" value="ribP_PPkin"/>
    <property type="match status" value="1"/>
</dbReference>
<evidence type="ECO:0000256" key="5">
    <source>
        <dbReference type="ARBA" id="ARBA00022741"/>
    </source>
</evidence>
<dbReference type="FunFam" id="3.40.50.2020:FF:000001">
    <property type="entry name" value="Ribose-phosphate pyrophosphokinase"/>
    <property type="match status" value="1"/>
</dbReference>
<dbReference type="SUPFAM" id="SSF53271">
    <property type="entry name" value="PRTase-like"/>
    <property type="match status" value="1"/>
</dbReference>
<dbReference type="Pfam" id="PF13793">
    <property type="entry name" value="Pribosyltran_N"/>
    <property type="match status" value="1"/>
</dbReference>
<comment type="pathway">
    <text evidence="1 12">Metabolic intermediate biosynthesis; 5-phospho-alpha-D-ribose 1-diphosphate biosynthesis; 5-phospho-alpha-D-ribose 1-diphosphate from D-ribose 5-phosphate (route I): step 1/1.</text>
</comment>
<keyword evidence="8 12" id="KW-0460">Magnesium</keyword>
<dbReference type="Gene3D" id="3.40.50.2020">
    <property type="match status" value="2"/>
</dbReference>
<comment type="catalytic activity">
    <reaction evidence="9 12">
        <text>D-ribose 5-phosphate + ATP = 5-phospho-alpha-D-ribose 1-diphosphate + AMP + H(+)</text>
        <dbReference type="Rhea" id="RHEA:15609"/>
        <dbReference type="ChEBI" id="CHEBI:15378"/>
        <dbReference type="ChEBI" id="CHEBI:30616"/>
        <dbReference type="ChEBI" id="CHEBI:58017"/>
        <dbReference type="ChEBI" id="CHEBI:78346"/>
        <dbReference type="ChEBI" id="CHEBI:456215"/>
        <dbReference type="EC" id="2.7.6.1"/>
    </reaction>
</comment>
<evidence type="ECO:0000256" key="12">
    <source>
        <dbReference type="HAMAP-Rule" id="MF_00583"/>
    </source>
</evidence>
<dbReference type="InterPro" id="IPR005946">
    <property type="entry name" value="Rib-P_diPkinase"/>
</dbReference>
<dbReference type="GO" id="GO:0006015">
    <property type="term" value="P:5-phosphoribose 1-diphosphate biosynthetic process"/>
    <property type="evidence" value="ECO:0007669"/>
    <property type="project" value="UniProtKB-UniRule"/>
</dbReference>
<dbReference type="GO" id="GO:0005737">
    <property type="term" value="C:cytoplasm"/>
    <property type="evidence" value="ECO:0007669"/>
    <property type="project" value="UniProtKB-SubCell"/>
</dbReference>
<dbReference type="InterPro" id="IPR037515">
    <property type="entry name" value="Rib-P_diPkinase_bac"/>
</dbReference>
<evidence type="ECO:0000256" key="4">
    <source>
        <dbReference type="ARBA" id="ARBA00022727"/>
    </source>
</evidence>
<comment type="caution">
    <text evidence="12">Lacks conserved residue(s) required for the propagation of feature annotation.</text>
</comment>
<proteinExistence type="inferred from homology"/>
<feature type="active site" evidence="12">
    <location>
        <position position="198"/>
    </location>
</feature>
<keyword evidence="4 12" id="KW-0545">Nucleotide biosynthesis</keyword>
<sequence>MSSMRDLSKMKLFTLNSNIPLAEEIANHIGVELGDCSIKRFSDGEVQISIEETIRGFDTYLIQSTSEPGNEYLMELLIMIDALKRASAKTINVVIPYYGYSRQDRKARAREPITAKLIANLLEAAGATRVLSVDIHASQVQGFFNIPVDQLKTNALLSDYFINKQLDEIVVVAPENAGTARARGLADRLNAPIAFLDKQRSSDPNAVQGVHVIGDIEGKTAIIIDDMIDTARTVTSGSLALMKNGAKEVYACCSHGVLSEPAVERIRQSPLKEVIITNSIYQSEGKKDDKIISLSIGPLLAEGIMRVHNNESISTLFDEE</sequence>
<keyword evidence="3 12" id="KW-0479">Metal-binding</keyword>
<dbReference type="SMART" id="SM01400">
    <property type="entry name" value="Pribosyltran_N"/>
    <property type="match status" value="1"/>
</dbReference>
<comment type="subcellular location">
    <subcellularLocation>
        <location evidence="12">Cytoplasm</location>
    </subcellularLocation>
</comment>
<keyword evidence="12" id="KW-0963">Cytoplasm</keyword>
<gene>
    <name evidence="12" type="primary">prs</name>
    <name evidence="14" type="ORF">HXA33_06840</name>
</gene>
<dbReference type="GO" id="GO:0000287">
    <property type="term" value="F:magnesium ion binding"/>
    <property type="evidence" value="ECO:0007669"/>
    <property type="project" value="UniProtKB-UniRule"/>
</dbReference>
<evidence type="ECO:0000259" key="13">
    <source>
        <dbReference type="Pfam" id="PF13793"/>
    </source>
</evidence>
<keyword evidence="5 12" id="KW-0547">Nucleotide-binding</keyword>
<dbReference type="GO" id="GO:0006164">
    <property type="term" value="P:purine nucleotide biosynthetic process"/>
    <property type="evidence" value="ECO:0007669"/>
    <property type="project" value="TreeGrafter"/>
</dbReference>
<dbReference type="HAMAP" id="MF_00583_B">
    <property type="entry name" value="RibP_PPkinase_B"/>
    <property type="match status" value="1"/>
</dbReference>
<evidence type="ECO:0000256" key="8">
    <source>
        <dbReference type="ARBA" id="ARBA00022842"/>
    </source>
</evidence>